<evidence type="ECO:0000256" key="12">
    <source>
        <dbReference type="ARBA" id="ARBA00023170"/>
    </source>
</evidence>
<keyword evidence="6 14" id="KW-0812">Transmembrane</keyword>
<evidence type="ECO:0000256" key="9">
    <source>
        <dbReference type="ARBA" id="ARBA00023065"/>
    </source>
</evidence>
<dbReference type="InterPro" id="IPR010105">
    <property type="entry name" value="TonB_sidphr_rcpt"/>
</dbReference>
<dbReference type="AlphaFoldDB" id="A0A7T0BX25"/>
<dbReference type="Gene3D" id="2.40.170.20">
    <property type="entry name" value="TonB-dependent receptor, beta-barrel domain"/>
    <property type="match status" value="1"/>
</dbReference>
<evidence type="ECO:0000313" key="20">
    <source>
        <dbReference type="Proteomes" id="UP000594688"/>
    </source>
</evidence>
<comment type="similarity">
    <text evidence="2 14 15">Belongs to the TonB-dependent receptor family.</text>
</comment>
<evidence type="ECO:0000256" key="8">
    <source>
        <dbReference type="ARBA" id="ARBA00023004"/>
    </source>
</evidence>
<keyword evidence="3 14" id="KW-0813">Transport</keyword>
<proteinExistence type="inferred from homology"/>
<dbReference type="FunFam" id="2.40.170.20:FF:000005">
    <property type="entry name" value="TonB-dependent siderophore receptor"/>
    <property type="match status" value="1"/>
</dbReference>
<feature type="compositionally biased region" description="Basic and acidic residues" evidence="16">
    <location>
        <begin position="176"/>
        <end position="198"/>
    </location>
</feature>
<evidence type="ECO:0000256" key="14">
    <source>
        <dbReference type="PROSITE-ProRule" id="PRU01360"/>
    </source>
</evidence>
<dbReference type="PANTHER" id="PTHR32552">
    <property type="entry name" value="FERRICHROME IRON RECEPTOR-RELATED"/>
    <property type="match status" value="1"/>
</dbReference>
<dbReference type="SUPFAM" id="SSF56935">
    <property type="entry name" value="Porins"/>
    <property type="match status" value="1"/>
</dbReference>
<keyword evidence="17" id="KW-1133">Transmembrane helix</keyword>
<dbReference type="Pfam" id="PF00593">
    <property type="entry name" value="TonB_dep_Rec_b-barrel"/>
    <property type="match status" value="1"/>
</dbReference>
<dbReference type="Gene3D" id="2.170.130.10">
    <property type="entry name" value="TonB-dependent receptor, plug domain"/>
    <property type="match status" value="1"/>
</dbReference>
<feature type="region of interest" description="Disordered" evidence="16">
    <location>
        <begin position="160"/>
        <end position="198"/>
    </location>
</feature>
<evidence type="ECO:0000256" key="2">
    <source>
        <dbReference type="ARBA" id="ARBA00009810"/>
    </source>
</evidence>
<feature type="transmembrane region" description="Helical" evidence="17">
    <location>
        <begin position="29"/>
        <end position="46"/>
    </location>
</feature>
<keyword evidence="4 14" id="KW-1134">Transmembrane beta strand</keyword>
<organism evidence="19 20">
    <name type="scientific">Candidatus Nitronauta litoralis</name>
    <dbReference type="NCBI Taxonomy" id="2705533"/>
    <lineage>
        <taxon>Bacteria</taxon>
        <taxon>Pseudomonadati</taxon>
        <taxon>Nitrospinota/Tectimicrobiota group</taxon>
        <taxon>Nitrospinota</taxon>
        <taxon>Nitrospinia</taxon>
        <taxon>Nitrospinales</taxon>
        <taxon>Nitrospinaceae</taxon>
        <taxon>Candidatus Nitronauta</taxon>
    </lineage>
</organism>
<dbReference type="GO" id="GO:0015344">
    <property type="term" value="F:siderophore uptake transmembrane transporter activity"/>
    <property type="evidence" value="ECO:0007669"/>
    <property type="project" value="TreeGrafter"/>
</dbReference>
<dbReference type="InterPro" id="IPR012910">
    <property type="entry name" value="Plug_dom"/>
</dbReference>
<dbReference type="InterPro" id="IPR037066">
    <property type="entry name" value="Plug_dom_sf"/>
</dbReference>
<dbReference type="Pfam" id="PF07715">
    <property type="entry name" value="Plug"/>
    <property type="match status" value="1"/>
</dbReference>
<dbReference type="PANTHER" id="PTHR32552:SF68">
    <property type="entry name" value="FERRICHROME OUTER MEMBRANE TRANSPORTER_PHAGE RECEPTOR"/>
    <property type="match status" value="1"/>
</dbReference>
<keyword evidence="5" id="KW-0410">Iron transport</keyword>
<evidence type="ECO:0000313" key="19">
    <source>
        <dbReference type="EMBL" id="QPJ62077.1"/>
    </source>
</evidence>
<dbReference type="NCBIfam" id="TIGR01783">
    <property type="entry name" value="TonB-siderophor"/>
    <property type="match status" value="1"/>
</dbReference>
<dbReference type="Proteomes" id="UP000594688">
    <property type="component" value="Chromosome"/>
</dbReference>
<dbReference type="GO" id="GO:0009279">
    <property type="term" value="C:cell outer membrane"/>
    <property type="evidence" value="ECO:0007669"/>
    <property type="project" value="UniProtKB-SubCell"/>
</dbReference>
<evidence type="ECO:0000256" key="10">
    <source>
        <dbReference type="ARBA" id="ARBA00023077"/>
    </source>
</evidence>
<evidence type="ECO:0000256" key="16">
    <source>
        <dbReference type="SAM" id="MobiDB-lite"/>
    </source>
</evidence>
<dbReference type="GO" id="GO:0015891">
    <property type="term" value="P:siderophore transport"/>
    <property type="evidence" value="ECO:0007669"/>
    <property type="project" value="InterPro"/>
</dbReference>
<dbReference type="EMBL" id="CP048685">
    <property type="protein sequence ID" value="QPJ62077.1"/>
    <property type="molecule type" value="Genomic_DNA"/>
</dbReference>
<accession>A0A7T0BX25</accession>
<keyword evidence="12 19" id="KW-0675">Receptor</keyword>
<keyword evidence="7" id="KW-0732">Signal</keyword>
<evidence type="ECO:0000256" key="3">
    <source>
        <dbReference type="ARBA" id="ARBA00022448"/>
    </source>
</evidence>
<keyword evidence="9" id="KW-0406">Ion transport</keyword>
<evidence type="ECO:0000256" key="17">
    <source>
        <dbReference type="SAM" id="Phobius"/>
    </source>
</evidence>
<dbReference type="Pfam" id="PF07660">
    <property type="entry name" value="STN"/>
    <property type="match status" value="1"/>
</dbReference>
<keyword evidence="13 14" id="KW-0998">Cell outer membrane</keyword>
<evidence type="ECO:0000256" key="4">
    <source>
        <dbReference type="ARBA" id="ARBA00022452"/>
    </source>
</evidence>
<dbReference type="InterPro" id="IPR036942">
    <property type="entry name" value="Beta-barrel_TonB_sf"/>
</dbReference>
<keyword evidence="11 14" id="KW-0472">Membrane</keyword>
<dbReference type="FunFam" id="2.170.130.10:FF:000001">
    <property type="entry name" value="Catecholate siderophore TonB-dependent receptor"/>
    <property type="match status" value="1"/>
</dbReference>
<evidence type="ECO:0000256" key="1">
    <source>
        <dbReference type="ARBA" id="ARBA00004571"/>
    </source>
</evidence>
<dbReference type="Gene3D" id="3.55.50.30">
    <property type="match status" value="1"/>
</dbReference>
<reference evidence="19 20" key="1">
    <citation type="submission" date="2020-02" db="EMBL/GenBank/DDBJ databases">
        <title>Genomic and physiological characterization of two novel Nitrospinaceae genera.</title>
        <authorList>
            <person name="Mueller A.J."/>
            <person name="Jung M.-Y."/>
            <person name="Strachan C.R."/>
            <person name="Herbold C.W."/>
            <person name="Kirkegaard R.H."/>
            <person name="Daims H."/>
        </authorList>
    </citation>
    <scope>NUCLEOTIDE SEQUENCE [LARGE SCALE GENOMIC DNA]</scope>
    <source>
        <strain evidence="19">EB</strain>
    </source>
</reference>
<evidence type="ECO:0000256" key="5">
    <source>
        <dbReference type="ARBA" id="ARBA00022496"/>
    </source>
</evidence>
<dbReference type="InterPro" id="IPR000531">
    <property type="entry name" value="Beta-barrel_TonB"/>
</dbReference>
<protein>
    <submittedName>
        <fullName evidence="19">TonB-dependent siderophore receptor</fullName>
    </submittedName>
</protein>
<dbReference type="SMART" id="SM00965">
    <property type="entry name" value="STN"/>
    <property type="match status" value="1"/>
</dbReference>
<dbReference type="InterPro" id="IPR011662">
    <property type="entry name" value="Secretin/TonB_short_N"/>
</dbReference>
<dbReference type="InterPro" id="IPR039426">
    <property type="entry name" value="TonB-dep_rcpt-like"/>
</dbReference>
<dbReference type="KEGG" id="nli:G3M70_09425"/>
<feature type="domain" description="Secretin/TonB short N-terminal" evidence="18">
    <location>
        <begin position="97"/>
        <end position="147"/>
    </location>
</feature>
<evidence type="ECO:0000256" key="15">
    <source>
        <dbReference type="RuleBase" id="RU003357"/>
    </source>
</evidence>
<keyword evidence="10 15" id="KW-0798">TonB box</keyword>
<dbReference type="PROSITE" id="PS52016">
    <property type="entry name" value="TONB_DEPENDENT_REC_3"/>
    <property type="match status" value="1"/>
</dbReference>
<keyword evidence="8" id="KW-0408">Iron</keyword>
<evidence type="ECO:0000256" key="6">
    <source>
        <dbReference type="ARBA" id="ARBA00022692"/>
    </source>
</evidence>
<evidence type="ECO:0000256" key="7">
    <source>
        <dbReference type="ARBA" id="ARBA00022729"/>
    </source>
</evidence>
<dbReference type="GO" id="GO:0038023">
    <property type="term" value="F:signaling receptor activity"/>
    <property type="evidence" value="ECO:0007669"/>
    <property type="project" value="InterPro"/>
</dbReference>
<dbReference type="CDD" id="cd01347">
    <property type="entry name" value="ligand_gated_channel"/>
    <property type="match status" value="1"/>
</dbReference>
<evidence type="ECO:0000256" key="11">
    <source>
        <dbReference type="ARBA" id="ARBA00023136"/>
    </source>
</evidence>
<comment type="subcellular location">
    <subcellularLocation>
        <location evidence="1 14">Cell outer membrane</location>
        <topology evidence="1 14">Multi-pass membrane protein</topology>
    </subcellularLocation>
</comment>
<gene>
    <name evidence="19" type="ORF">G3M70_09425</name>
</gene>
<evidence type="ECO:0000256" key="13">
    <source>
        <dbReference type="ARBA" id="ARBA00023237"/>
    </source>
</evidence>
<name>A0A7T0BX25_9BACT</name>
<evidence type="ECO:0000259" key="18">
    <source>
        <dbReference type="SMART" id="SM00965"/>
    </source>
</evidence>
<sequence>MRLKINIYGSCVDRSLFRGNIRSTLEDKIPSLSSIIMAVLMVAVVFTCTPLDVAAMDGFSSSPANPQVVPSAKTKHFSIEAQSLGSALDRFSEQAQVSFASKTKNLSNLQSPGVSGTLAPQEALNRLLEGTGLGYQMKGNAFTLEKKSFQGRKELSLKRAEDESPYTLLAQNQGIDKNKDQSKQNSEKEKAKTPEKNKINLKPLNVIADRQRIVEGLNSYVVENATSSTKTDTPLIETPQSLSIVTRKQVQDQHAISLSEALRYTPGVQGEPNGIDQRLTWLRMRGFDATTTGLYRDGLQLRNPGFSIGYNIEPYSSERIEIPRGPASVMFGAGNPGGLINFVTKRPTEQPMHEFYIDGGSYNYIQGRFDISEPIEESDFSYRLTGLFRESDSQVNFTENDRIFIAPALTWSPNADTSLTILTNFQQDDLGVYQYLPAMGSLLPNPNGKIASDIYTGEPDVDHYDRKEFSLGYLFEHRINNTWKVNQNVRFNSTDVDDSTVFADTLMPDLRTMSRSQFDVDGKLDAIAIDNQVQAKFNTGPVEHTVLVGLDIQHVEASKTNRFGPAPSLDMFNPVYRTPFMSAPVFNISKIEQDQIGLYFQDQIKLFDRLIFQVGGRHDWTDSTNTVNFNAFAGSSVNMQDNDKFTFRGGVTYHSEIGLAPYFSYSESFLPVAGMDFSGNQFKPETGNQYEVGLKYQPPGWNSFITIAAFDLTRQNISTTDRINIGFQEQTGEANSKGIEFEAVSNLDFGLSFIASYTYLDTEITSSNVFGELGSRLFQASENTGSFWIDYTQPDGILKGLGVSGGVRYIGSYFADNTNMLLVPSVTLADAAIHYDWKQFRVALNAQNVFDKEFVACFDPSFCSSGPARQVRATVGVHW</sequence>